<feature type="domain" description="EAL" evidence="1">
    <location>
        <begin position="334"/>
        <end position="588"/>
    </location>
</feature>
<dbReference type="PANTHER" id="PTHR33121:SF19">
    <property type="entry name" value="CYCLIC DI-GMP PHOSPHODIESTERASE PA2567"/>
    <property type="match status" value="1"/>
</dbReference>
<dbReference type="Gene3D" id="3.30.450.40">
    <property type="match status" value="1"/>
</dbReference>
<dbReference type="InterPro" id="IPR029787">
    <property type="entry name" value="Nucleotide_cyclase"/>
</dbReference>
<dbReference type="Gene3D" id="3.30.70.270">
    <property type="match status" value="1"/>
</dbReference>
<accession>A0A8J4HBE2</accession>
<organism evidence="2">
    <name type="scientific">Acidicaldus sp</name>
    <dbReference type="NCBI Taxonomy" id="1872105"/>
    <lineage>
        <taxon>Bacteria</taxon>
        <taxon>Pseudomonadati</taxon>
        <taxon>Pseudomonadota</taxon>
        <taxon>Alphaproteobacteria</taxon>
        <taxon>Acetobacterales</taxon>
        <taxon>Acetobacteraceae</taxon>
        <taxon>Acidicaldus</taxon>
    </lineage>
</organism>
<name>A0A8J4HBE2_9PROT</name>
<proteinExistence type="predicted"/>
<evidence type="ECO:0000313" key="2">
    <source>
        <dbReference type="EMBL" id="HGC43173.1"/>
    </source>
</evidence>
<dbReference type="SUPFAM" id="SSF55073">
    <property type="entry name" value="Nucleotide cyclase"/>
    <property type="match status" value="1"/>
</dbReference>
<dbReference type="InterPro" id="IPR029016">
    <property type="entry name" value="GAF-like_dom_sf"/>
</dbReference>
<dbReference type="InterPro" id="IPR001633">
    <property type="entry name" value="EAL_dom"/>
</dbReference>
<dbReference type="Gene3D" id="3.20.20.450">
    <property type="entry name" value="EAL domain"/>
    <property type="match status" value="1"/>
</dbReference>
<dbReference type="InterPro" id="IPR035919">
    <property type="entry name" value="EAL_sf"/>
</dbReference>
<dbReference type="AlphaFoldDB" id="A0A8J4HBE2"/>
<reference evidence="2" key="1">
    <citation type="journal article" date="2020" name="mSystems">
        <title>Genome- and Community-Level Interaction Insights into Carbon Utilization and Element Cycling Functions of Hydrothermarchaeota in Hydrothermal Sediment.</title>
        <authorList>
            <person name="Zhou Z."/>
            <person name="Liu Y."/>
            <person name="Xu W."/>
            <person name="Pan J."/>
            <person name="Luo Z.H."/>
            <person name="Li M."/>
        </authorList>
    </citation>
    <scope>NUCLEOTIDE SEQUENCE</scope>
    <source>
        <strain evidence="2">SpSt-997</strain>
    </source>
</reference>
<dbReference type="EMBL" id="DTQM01000160">
    <property type="protein sequence ID" value="HGC43173.1"/>
    <property type="molecule type" value="Genomic_DNA"/>
</dbReference>
<dbReference type="SUPFAM" id="SSF55781">
    <property type="entry name" value="GAF domain-like"/>
    <property type="match status" value="1"/>
</dbReference>
<dbReference type="SUPFAM" id="SSF141868">
    <property type="entry name" value="EAL domain-like"/>
    <property type="match status" value="1"/>
</dbReference>
<dbReference type="PROSITE" id="PS50883">
    <property type="entry name" value="EAL"/>
    <property type="match status" value="1"/>
</dbReference>
<dbReference type="Pfam" id="PF00563">
    <property type="entry name" value="EAL"/>
    <property type="match status" value="1"/>
</dbReference>
<dbReference type="CDD" id="cd01948">
    <property type="entry name" value="EAL"/>
    <property type="match status" value="1"/>
</dbReference>
<dbReference type="SMART" id="SM00065">
    <property type="entry name" value="GAF"/>
    <property type="match status" value="1"/>
</dbReference>
<evidence type="ECO:0000259" key="1">
    <source>
        <dbReference type="PROSITE" id="PS50883"/>
    </source>
</evidence>
<dbReference type="Pfam" id="PF01590">
    <property type="entry name" value="GAF"/>
    <property type="match status" value="1"/>
</dbReference>
<comment type="caution">
    <text evidence="2">The sequence shown here is derived from an EMBL/GenBank/DDBJ whole genome shotgun (WGS) entry which is preliminary data.</text>
</comment>
<gene>
    <name evidence="2" type="ORF">ENY07_08135</name>
</gene>
<dbReference type="InterPro" id="IPR050706">
    <property type="entry name" value="Cyclic-di-GMP_PDE-like"/>
</dbReference>
<dbReference type="SMART" id="SM00052">
    <property type="entry name" value="EAL"/>
    <property type="match status" value="1"/>
</dbReference>
<dbReference type="InterPro" id="IPR003018">
    <property type="entry name" value="GAF"/>
</dbReference>
<sequence length="597" mass="65447">MSRTGSEAERLDALRRLALLDTAPSEEFDRLTLLAARLFNAPVALISLIDAHRVWFKSRHGLASAETPRRWFMCDRTIRAEQVMVVGDAAADPRFAGHPLVAGAPHLRFYAGAPLITREGHAIGTLCVLDTAPREATPTERHSLALLASLVLTTIELRHSSGRLHPTSLLPNRAQFAADFADLSRAHRGESRLLALVDLADPEQLPDQLNLLGPRWEQVLPQAIREAMHTALGANVKIYHPLALRYAALLDPSAIRGWQERLDRISRILRQPGRGNGPSLAITPHIGVVPFRLGDLDFETALKRATTAAHQARAIGRVLTAAEAGTAGNDWHEAQMLIGELRRALETPGQLTLAFQPRLDFRTQRFAVAEALIRWHHPTLGTIPPAEFLPLIENTDLMGALTHWVMNAAMGEVAALRRDGIDVRVSINISAPDLQSSDIVSRLTSLLGRHDLPAEAIELEFTESILLPNRPLVHQQLQAIRDLGMEIAIDDFGTGYSNLAYLKVMPATIVKLDQSFIRVLGSSARDRAIVKAAILMAHELDYRVVAEGVESQAIAEMLAGWGCDEGQGYHIARPMDAAALRHWLRAAQPAGMSPALP</sequence>
<dbReference type="PANTHER" id="PTHR33121">
    <property type="entry name" value="CYCLIC DI-GMP PHOSPHODIESTERASE PDEF"/>
    <property type="match status" value="1"/>
</dbReference>
<dbReference type="InterPro" id="IPR043128">
    <property type="entry name" value="Rev_trsase/Diguanyl_cyclase"/>
</dbReference>
<dbReference type="GO" id="GO:0071111">
    <property type="term" value="F:cyclic-guanylate-specific phosphodiesterase activity"/>
    <property type="evidence" value="ECO:0007669"/>
    <property type="project" value="InterPro"/>
</dbReference>
<protein>
    <submittedName>
        <fullName evidence="2">Sensor domain-containing phosphodiesterase</fullName>
    </submittedName>
</protein>